<evidence type="ECO:0000313" key="2">
    <source>
        <dbReference type="Proteomes" id="UP000092993"/>
    </source>
</evidence>
<dbReference type="InterPro" id="IPR015421">
    <property type="entry name" value="PyrdxlP-dep_Trfase_major"/>
</dbReference>
<comment type="caution">
    <text evidence="1">The sequence shown here is derived from an EMBL/GenBank/DDBJ whole genome shotgun (WGS) entry which is preliminary data.</text>
</comment>
<gene>
    <name evidence="1" type="ORF">A0H81_14225</name>
</gene>
<evidence type="ECO:0000313" key="1">
    <source>
        <dbReference type="EMBL" id="OBZ65804.1"/>
    </source>
</evidence>
<accession>A0A1C7LSN5</accession>
<organism evidence="1 2">
    <name type="scientific">Grifola frondosa</name>
    <name type="common">Maitake</name>
    <name type="synonym">Polyporus frondosus</name>
    <dbReference type="NCBI Taxonomy" id="5627"/>
    <lineage>
        <taxon>Eukaryota</taxon>
        <taxon>Fungi</taxon>
        <taxon>Dikarya</taxon>
        <taxon>Basidiomycota</taxon>
        <taxon>Agaricomycotina</taxon>
        <taxon>Agaricomycetes</taxon>
        <taxon>Polyporales</taxon>
        <taxon>Grifolaceae</taxon>
        <taxon>Grifola</taxon>
    </lineage>
</organism>
<dbReference type="STRING" id="5627.A0A1C7LSN5"/>
<protein>
    <submittedName>
        <fullName evidence="1">Uncharacterized protein</fullName>
    </submittedName>
</protein>
<keyword evidence="2" id="KW-1185">Reference proteome</keyword>
<dbReference type="EMBL" id="LUGG01000041">
    <property type="protein sequence ID" value="OBZ65804.1"/>
    <property type="molecule type" value="Genomic_DNA"/>
</dbReference>
<dbReference type="AlphaFoldDB" id="A0A1C7LSN5"/>
<proteinExistence type="predicted"/>
<dbReference type="OrthoDB" id="691673at2759"/>
<dbReference type="Gene3D" id="3.40.640.10">
    <property type="entry name" value="Type I PLP-dependent aspartate aminotransferase-like (Major domain)"/>
    <property type="match status" value="1"/>
</dbReference>
<reference evidence="1 2" key="1">
    <citation type="submission" date="2016-03" db="EMBL/GenBank/DDBJ databases">
        <title>Whole genome sequencing of Grifola frondosa 9006-11.</title>
        <authorList>
            <person name="Min B."/>
            <person name="Park H."/>
            <person name="Kim J.-G."/>
            <person name="Cho H."/>
            <person name="Oh Y.-L."/>
            <person name="Kong W.-S."/>
            <person name="Choi I.-G."/>
        </authorList>
    </citation>
    <scope>NUCLEOTIDE SEQUENCE [LARGE SCALE GENOMIC DNA]</scope>
    <source>
        <strain evidence="1 2">9006-11</strain>
    </source>
</reference>
<dbReference type="Proteomes" id="UP000092993">
    <property type="component" value="Unassembled WGS sequence"/>
</dbReference>
<sequence>MVSLANGDPHFSLYPIRKVEFEVASVAEEDPVASWRIAGSSSRSQTLTSTTDGPCALPIKTALQYSHGAAPS</sequence>
<name>A0A1C7LSN5_GRIFR</name>